<dbReference type="InterPro" id="IPR032135">
    <property type="entry name" value="DUF4817"/>
</dbReference>
<accession>A0A4Y2G7W5</accession>
<evidence type="ECO:0000313" key="3">
    <source>
        <dbReference type="Proteomes" id="UP000499080"/>
    </source>
</evidence>
<evidence type="ECO:0000313" key="2">
    <source>
        <dbReference type="EMBL" id="GBM49337.1"/>
    </source>
</evidence>
<proteinExistence type="predicted"/>
<evidence type="ECO:0000259" key="1">
    <source>
        <dbReference type="Pfam" id="PF16087"/>
    </source>
</evidence>
<dbReference type="OrthoDB" id="6437217at2759"/>
<dbReference type="EMBL" id="BGPR01001251">
    <property type="protein sequence ID" value="GBM49337.1"/>
    <property type="molecule type" value="Genomic_DNA"/>
</dbReference>
<gene>
    <name evidence="2" type="ORF">AVEN_148666_1</name>
</gene>
<name>A0A4Y2G7W5_ARAVE</name>
<feature type="domain" description="DUF4817" evidence="1">
    <location>
        <begin position="4"/>
        <end position="45"/>
    </location>
</feature>
<comment type="caution">
    <text evidence="2">The sequence shown here is derived from an EMBL/GenBank/DDBJ whole genome shotgun (WGS) entry which is preliminary data.</text>
</comment>
<keyword evidence="3" id="KW-1185">Reference proteome</keyword>
<dbReference type="Pfam" id="PF16087">
    <property type="entry name" value="DUF4817"/>
    <property type="match status" value="1"/>
</dbReference>
<protein>
    <recommendedName>
        <fullName evidence="1">DUF4817 domain-containing protein</fullName>
    </recommendedName>
</protein>
<reference evidence="2 3" key="1">
    <citation type="journal article" date="2019" name="Sci. Rep.">
        <title>Orb-weaving spider Araneus ventricosus genome elucidates the spidroin gene catalogue.</title>
        <authorList>
            <person name="Kono N."/>
            <person name="Nakamura H."/>
            <person name="Ohtoshi R."/>
            <person name="Moran D.A.P."/>
            <person name="Shinohara A."/>
            <person name="Yoshida Y."/>
            <person name="Fujiwara M."/>
            <person name="Mori M."/>
            <person name="Tomita M."/>
            <person name="Arakawa K."/>
        </authorList>
    </citation>
    <scope>NUCLEOTIDE SEQUENCE [LARGE SCALE GENOMIC DNA]</scope>
</reference>
<sequence length="114" mass="12826">MHLIYGRAGGNGRLAQTMYQEQYPRRRCPHRTTFANIDRRLLETGPFEITRPNAGQERSVRTPEEVSTSAQSIAAELARIDCTKWCGRSCVLKTCTPSTCRKSNSYAMTITLIA</sequence>
<dbReference type="AlphaFoldDB" id="A0A4Y2G7W5"/>
<dbReference type="Proteomes" id="UP000499080">
    <property type="component" value="Unassembled WGS sequence"/>
</dbReference>
<organism evidence="2 3">
    <name type="scientific">Araneus ventricosus</name>
    <name type="common">Orbweaver spider</name>
    <name type="synonym">Epeira ventricosa</name>
    <dbReference type="NCBI Taxonomy" id="182803"/>
    <lineage>
        <taxon>Eukaryota</taxon>
        <taxon>Metazoa</taxon>
        <taxon>Ecdysozoa</taxon>
        <taxon>Arthropoda</taxon>
        <taxon>Chelicerata</taxon>
        <taxon>Arachnida</taxon>
        <taxon>Araneae</taxon>
        <taxon>Araneomorphae</taxon>
        <taxon>Entelegynae</taxon>
        <taxon>Araneoidea</taxon>
        <taxon>Araneidae</taxon>
        <taxon>Araneus</taxon>
    </lineage>
</organism>